<keyword evidence="4" id="KW-1185">Reference proteome</keyword>
<evidence type="ECO:0000313" key="4">
    <source>
        <dbReference type="Proteomes" id="UP000827549"/>
    </source>
</evidence>
<dbReference type="EMBL" id="CP086719">
    <property type="protein sequence ID" value="WOO85077.1"/>
    <property type="molecule type" value="Genomic_DNA"/>
</dbReference>
<dbReference type="Proteomes" id="UP000827549">
    <property type="component" value="Chromosome 6"/>
</dbReference>
<evidence type="ECO:0000313" key="3">
    <source>
        <dbReference type="EMBL" id="WOO85077.1"/>
    </source>
</evidence>
<dbReference type="AlphaFoldDB" id="A0AAF1BLJ0"/>
<feature type="chain" id="PRO_5042296732" evidence="2">
    <location>
        <begin position="20"/>
        <end position="210"/>
    </location>
</feature>
<dbReference type="RefSeq" id="XP_062631103.1">
    <property type="nucleotide sequence ID" value="XM_062775119.1"/>
</dbReference>
<keyword evidence="2" id="KW-0732">Signal</keyword>
<feature type="region of interest" description="Disordered" evidence="1">
    <location>
        <begin position="69"/>
        <end position="103"/>
    </location>
</feature>
<accession>A0AAF1BLJ0</accession>
<organism evidence="3 4">
    <name type="scientific">Vanrija pseudolonga</name>
    <dbReference type="NCBI Taxonomy" id="143232"/>
    <lineage>
        <taxon>Eukaryota</taxon>
        <taxon>Fungi</taxon>
        <taxon>Dikarya</taxon>
        <taxon>Basidiomycota</taxon>
        <taxon>Agaricomycotina</taxon>
        <taxon>Tremellomycetes</taxon>
        <taxon>Trichosporonales</taxon>
        <taxon>Trichosporonaceae</taxon>
        <taxon>Vanrija</taxon>
    </lineage>
</organism>
<feature type="compositionally biased region" description="Polar residues" evidence="1">
    <location>
        <begin position="177"/>
        <end position="187"/>
    </location>
</feature>
<feature type="signal peptide" evidence="2">
    <location>
        <begin position="1"/>
        <end position="19"/>
    </location>
</feature>
<dbReference type="GeneID" id="87811741"/>
<reference evidence="3" key="1">
    <citation type="submission" date="2023-10" db="EMBL/GenBank/DDBJ databases">
        <authorList>
            <person name="Noh H."/>
        </authorList>
    </citation>
    <scope>NUCLEOTIDE SEQUENCE</scope>
    <source>
        <strain evidence="3">DUCC4014</strain>
    </source>
</reference>
<name>A0AAF1BLJ0_9TREE</name>
<sequence>MLILPTILAPLLLATTAWAQSNSTAAANRTEIPAPFNGTFNTDNNATILYPKASNYSLTRALTMPKGPTRIIVTGPSSSAGRTRRRTPALQPNARNPTTNKDWPKDQTWCQYQLFRPELLGGRPGSGYFLSIYLGNSSASRLDPPAYGKPLAVSELFEIRNTTTIDPSLPKGPNKLASPTRSSQAVHNRPSSGLITAIGAVVCVAAICAL</sequence>
<proteinExistence type="predicted"/>
<gene>
    <name evidence="3" type="ORF">LOC62_06G008577</name>
</gene>
<protein>
    <submittedName>
        <fullName evidence="3">Uncharacterized protein</fullName>
    </submittedName>
</protein>
<evidence type="ECO:0000256" key="1">
    <source>
        <dbReference type="SAM" id="MobiDB-lite"/>
    </source>
</evidence>
<evidence type="ECO:0000256" key="2">
    <source>
        <dbReference type="SAM" id="SignalP"/>
    </source>
</evidence>
<feature type="region of interest" description="Disordered" evidence="1">
    <location>
        <begin position="164"/>
        <end position="187"/>
    </location>
</feature>